<gene>
    <name evidence="2" type="ORF">SAP028A_041</name>
</gene>
<feature type="transmembrane region" description="Helical" evidence="1">
    <location>
        <begin position="38"/>
        <end position="69"/>
    </location>
</feature>
<accession>D2J7E3</accession>
<keyword evidence="1" id="KW-0472">Membrane</keyword>
<geneLocation type="plasmid" evidence="2">
    <name>pWBG745</name>
</geneLocation>
<sequence length="73" mass="8185">MDIQTVNISFSSLVFVGILCLLIFAINKLKWWGGKKLFFIVWNIISAIFILLGTIVALIFIVFTAMLFASGKD</sequence>
<dbReference type="AlphaFoldDB" id="D2J7E3"/>
<organism evidence="2">
    <name type="scientific">Staphylococcus aureus</name>
    <dbReference type="NCBI Taxonomy" id="1280"/>
    <lineage>
        <taxon>Bacteria</taxon>
        <taxon>Bacillati</taxon>
        <taxon>Bacillota</taxon>
        <taxon>Bacilli</taxon>
        <taxon>Bacillales</taxon>
        <taxon>Staphylococcaceae</taxon>
        <taxon>Staphylococcus</taxon>
    </lineage>
</organism>
<keyword evidence="1" id="KW-1133">Transmembrane helix</keyword>
<dbReference type="EMBL" id="GQ900389">
    <property type="protein sequence ID" value="ACZ58692.1"/>
    <property type="molecule type" value="Genomic_DNA"/>
</dbReference>
<reference evidence="2" key="1">
    <citation type="submission" date="2009-08" db="EMBL/GenBank/DDBJ databases">
        <authorList>
            <person name="Gill J."/>
            <person name="Borman J."/>
            <person name="Shetty J."/>
            <person name="Hostetler J."/>
            <person name="Durkin S."/>
            <person name="Montgomery B."/>
        </authorList>
    </citation>
    <scope>NUCLEOTIDE SEQUENCE</scope>
    <source>
        <strain evidence="2">WB43S</strain>
        <plasmid evidence="2">pWBG745</plasmid>
    </source>
</reference>
<keyword evidence="2" id="KW-0614">Plasmid</keyword>
<dbReference type="RefSeq" id="WP_012816518.1">
    <property type="nucleotide sequence ID" value="NC_013325.1"/>
</dbReference>
<proteinExistence type="predicted"/>
<evidence type="ECO:0000256" key="1">
    <source>
        <dbReference type="SAM" id="Phobius"/>
    </source>
</evidence>
<evidence type="ECO:0000313" key="2">
    <source>
        <dbReference type="EMBL" id="ACZ58692.1"/>
    </source>
</evidence>
<keyword evidence="1" id="KW-0812">Transmembrane</keyword>
<protein>
    <submittedName>
        <fullName evidence="2">Uncharacterized protein</fullName>
    </submittedName>
</protein>
<name>D2J7E3_STAAU</name>
<feature type="transmembrane region" description="Helical" evidence="1">
    <location>
        <begin position="6"/>
        <end position="26"/>
    </location>
</feature>
<reference evidence="2" key="2">
    <citation type="submission" date="2009-12" db="EMBL/GenBank/DDBJ databases">
        <authorList>
            <person name="Summers A.O."/>
            <person name="Shearer J."/>
            <person name="Wireman J."/>
        </authorList>
    </citation>
    <scope>NUCLEOTIDE SEQUENCE</scope>
    <source>
        <strain evidence="2">WB43S</strain>
        <plasmid evidence="2">pWBG745</plasmid>
    </source>
</reference>